<dbReference type="InterPro" id="IPR029066">
    <property type="entry name" value="PLP-binding_barrel"/>
</dbReference>
<dbReference type="UniPathway" id="UPA00042">
    <property type="reaction ID" value="UER00497"/>
</dbReference>
<feature type="binding site" evidence="5 7">
    <location>
        <position position="138"/>
    </location>
    <ligand>
        <name>substrate</name>
    </ligand>
</feature>
<dbReference type="InterPro" id="IPR001608">
    <property type="entry name" value="Ala_racemase_N"/>
</dbReference>
<keyword evidence="10" id="KW-1185">Reference proteome</keyword>
<feature type="active site" description="Proton acceptor; specific for D-alanine" evidence="5">
    <location>
        <position position="40"/>
    </location>
</feature>
<dbReference type="PANTHER" id="PTHR30511:SF0">
    <property type="entry name" value="ALANINE RACEMASE, CATABOLIC-RELATED"/>
    <property type="match status" value="1"/>
</dbReference>
<evidence type="ECO:0000256" key="6">
    <source>
        <dbReference type="PIRSR" id="PIRSR600821-50"/>
    </source>
</evidence>
<dbReference type="OrthoDB" id="9813814at2"/>
<dbReference type="SUPFAM" id="SSF50621">
    <property type="entry name" value="Alanine racemase C-terminal domain-like"/>
    <property type="match status" value="1"/>
</dbReference>
<evidence type="ECO:0000256" key="1">
    <source>
        <dbReference type="ARBA" id="ARBA00000316"/>
    </source>
</evidence>
<dbReference type="GO" id="GO:0030632">
    <property type="term" value="P:D-alanine biosynthetic process"/>
    <property type="evidence" value="ECO:0007669"/>
    <property type="project" value="UniProtKB-UniRule"/>
</dbReference>
<dbReference type="HAMAP" id="MF_01201">
    <property type="entry name" value="Ala_racemase"/>
    <property type="match status" value="1"/>
</dbReference>
<comment type="pathway">
    <text evidence="5">Amino-acid biosynthesis; D-alanine biosynthesis; D-alanine from L-alanine: step 1/1.</text>
</comment>
<feature type="modified residue" description="N6-(pyridoxal phosphate)lysine" evidence="5 6">
    <location>
        <position position="40"/>
    </location>
</feature>
<dbReference type="AlphaFoldDB" id="A0A2S7MVS2"/>
<dbReference type="SUPFAM" id="SSF51419">
    <property type="entry name" value="PLP-binding barrel"/>
    <property type="match status" value="1"/>
</dbReference>
<evidence type="ECO:0000313" key="10">
    <source>
        <dbReference type="Proteomes" id="UP000239663"/>
    </source>
</evidence>
<dbReference type="GO" id="GO:0009252">
    <property type="term" value="P:peptidoglycan biosynthetic process"/>
    <property type="evidence" value="ECO:0007669"/>
    <property type="project" value="TreeGrafter"/>
</dbReference>
<feature type="domain" description="Alanine racemase C-terminal" evidence="8">
    <location>
        <begin position="246"/>
        <end position="371"/>
    </location>
</feature>
<evidence type="ECO:0000259" key="8">
    <source>
        <dbReference type="SMART" id="SM01005"/>
    </source>
</evidence>
<evidence type="ECO:0000256" key="3">
    <source>
        <dbReference type="ARBA" id="ARBA00022898"/>
    </source>
</evidence>
<comment type="similarity">
    <text evidence="5">Belongs to the alanine racemase family.</text>
</comment>
<dbReference type="PRINTS" id="PR00992">
    <property type="entry name" value="ALARACEMASE"/>
</dbReference>
<evidence type="ECO:0000256" key="4">
    <source>
        <dbReference type="ARBA" id="ARBA00023235"/>
    </source>
</evidence>
<dbReference type="NCBIfam" id="TIGR00492">
    <property type="entry name" value="alr"/>
    <property type="match status" value="1"/>
</dbReference>
<dbReference type="GO" id="GO:0030170">
    <property type="term" value="F:pyridoxal phosphate binding"/>
    <property type="evidence" value="ECO:0007669"/>
    <property type="project" value="UniProtKB-UniRule"/>
</dbReference>
<accession>A0A2S7MVS2</accession>
<dbReference type="FunFam" id="3.20.20.10:FF:000002">
    <property type="entry name" value="Alanine racemase"/>
    <property type="match status" value="1"/>
</dbReference>
<dbReference type="SMART" id="SM01005">
    <property type="entry name" value="Ala_racemase_C"/>
    <property type="match status" value="1"/>
</dbReference>
<dbReference type="FunFam" id="2.40.37.10:FF:000006">
    <property type="entry name" value="Alanine racemase"/>
    <property type="match status" value="1"/>
</dbReference>
<evidence type="ECO:0000313" key="9">
    <source>
        <dbReference type="EMBL" id="PQD93850.1"/>
    </source>
</evidence>
<dbReference type="Pfam" id="PF01168">
    <property type="entry name" value="Ala_racemase_N"/>
    <property type="match status" value="1"/>
</dbReference>
<keyword evidence="4 5" id="KW-0413">Isomerase</keyword>
<dbReference type="InterPro" id="IPR009006">
    <property type="entry name" value="Ala_racemase/Decarboxylase_C"/>
</dbReference>
<comment type="caution">
    <text evidence="9">The sequence shown here is derived from an EMBL/GenBank/DDBJ whole genome shotgun (WGS) entry which is preliminary data.</text>
</comment>
<comment type="cofactor">
    <cofactor evidence="2 5 6">
        <name>pyridoxal 5'-phosphate</name>
        <dbReference type="ChEBI" id="CHEBI:597326"/>
    </cofactor>
</comment>
<dbReference type="PANTHER" id="PTHR30511">
    <property type="entry name" value="ALANINE RACEMASE"/>
    <property type="match status" value="1"/>
</dbReference>
<protein>
    <recommendedName>
        <fullName evidence="5">Alanine racemase</fullName>
        <ecNumber evidence="5">5.1.1.1</ecNumber>
    </recommendedName>
</protein>
<dbReference type="Proteomes" id="UP000239663">
    <property type="component" value="Unassembled WGS sequence"/>
</dbReference>
<dbReference type="GO" id="GO:0005829">
    <property type="term" value="C:cytosol"/>
    <property type="evidence" value="ECO:0007669"/>
    <property type="project" value="TreeGrafter"/>
</dbReference>
<dbReference type="EMBL" id="PKOZ01000020">
    <property type="protein sequence ID" value="PQD93850.1"/>
    <property type="molecule type" value="Genomic_DNA"/>
</dbReference>
<dbReference type="Gene3D" id="2.40.37.10">
    <property type="entry name" value="Lyase, Ornithine Decarboxylase, Chain A, domain 1"/>
    <property type="match status" value="1"/>
</dbReference>
<dbReference type="PROSITE" id="PS00395">
    <property type="entry name" value="ALANINE_RACEMASE"/>
    <property type="match status" value="1"/>
</dbReference>
<organism evidence="9 10">
    <name type="scientific">Pradoshia eiseniae</name>
    <dbReference type="NCBI Taxonomy" id="2064768"/>
    <lineage>
        <taxon>Bacteria</taxon>
        <taxon>Bacillati</taxon>
        <taxon>Bacillota</taxon>
        <taxon>Bacilli</taxon>
        <taxon>Bacillales</taxon>
        <taxon>Bacillaceae</taxon>
        <taxon>Pradoshia</taxon>
    </lineage>
</organism>
<dbReference type="InterPro" id="IPR000821">
    <property type="entry name" value="Ala_racemase"/>
</dbReference>
<dbReference type="GO" id="GO:0008784">
    <property type="term" value="F:alanine racemase activity"/>
    <property type="evidence" value="ECO:0007669"/>
    <property type="project" value="UniProtKB-UniRule"/>
</dbReference>
<proteinExistence type="inferred from homology"/>
<gene>
    <name evidence="9" type="primary">alr</name>
    <name evidence="9" type="ORF">CYL18_17730</name>
</gene>
<comment type="catalytic activity">
    <reaction evidence="1 5">
        <text>L-alanine = D-alanine</text>
        <dbReference type="Rhea" id="RHEA:20249"/>
        <dbReference type="ChEBI" id="CHEBI:57416"/>
        <dbReference type="ChEBI" id="CHEBI:57972"/>
        <dbReference type="EC" id="5.1.1.1"/>
    </reaction>
</comment>
<dbReference type="InterPro" id="IPR011079">
    <property type="entry name" value="Ala_racemase_C"/>
</dbReference>
<reference evidence="9 10" key="1">
    <citation type="submission" date="2017-12" db="EMBL/GenBank/DDBJ databases">
        <title>Taxonomic description and draft genome of Pradoshia cofamensis Gen. nov., sp. nov., a thermotolerant bacillale isolated from anterior gut of earthworm Eisenia fetida.</title>
        <authorList>
            <person name="Saha T."/>
            <person name="Chakraborty R."/>
        </authorList>
    </citation>
    <scope>NUCLEOTIDE SEQUENCE [LARGE SCALE GENOMIC DNA]</scope>
    <source>
        <strain evidence="9 10">EAG3</strain>
    </source>
</reference>
<dbReference type="Gene3D" id="3.20.20.10">
    <property type="entry name" value="Alanine racemase"/>
    <property type="match status" value="1"/>
</dbReference>
<name>A0A2S7MVS2_9BACI</name>
<dbReference type="Pfam" id="PF00842">
    <property type="entry name" value="Ala_racemase_C"/>
    <property type="match status" value="1"/>
</dbReference>
<feature type="active site" description="Proton acceptor; specific for L-alanine" evidence="5">
    <location>
        <position position="267"/>
    </location>
</feature>
<evidence type="ECO:0000256" key="2">
    <source>
        <dbReference type="ARBA" id="ARBA00001933"/>
    </source>
</evidence>
<dbReference type="InterPro" id="IPR020622">
    <property type="entry name" value="Ala_racemase_pyridoxalP-BS"/>
</dbReference>
<comment type="function">
    <text evidence="5">Catalyzes the interconversion of L-alanine and D-alanine. May also act on other amino acids.</text>
</comment>
<evidence type="ECO:0000256" key="7">
    <source>
        <dbReference type="PIRSR" id="PIRSR600821-52"/>
    </source>
</evidence>
<dbReference type="CDD" id="cd00430">
    <property type="entry name" value="PLPDE_III_AR"/>
    <property type="match status" value="1"/>
</dbReference>
<feature type="binding site" evidence="5 7">
    <location>
        <position position="314"/>
    </location>
    <ligand>
        <name>substrate</name>
    </ligand>
</feature>
<dbReference type="EC" id="5.1.1.1" evidence="5"/>
<keyword evidence="3 5" id="KW-0663">Pyridoxal phosphate</keyword>
<sequence>MSNQFYRDTWAEVNLDHVQENLKAIKELLPKDTAVMAVVKANAYGHGDIQVAKAALDAGATSLAVALLDEGIRLREHGIEAPILVLGSTRGSDAPVAAEYGISVTVHNESYIEEALKHLKESEQQLHIHIKIDTGMGRLGIRTKEEMKDIEYILQKQNKIQVEGVFTHFAKADEEDLEHSKNQLMKFLLILHSMNSLPPMIHTSNSAAAMRLPDAYFNMVRVGIAMYGLSPSPEIKNELPVNLKPALSLYTRVKQVKQIFAGDTVSYGGTYEAKAPEWIVTLPIGYADGWIRKLSGQNVLIKGKRTPIVGRICMDQCMVRVDEPIQEDTIVTLIGTDGQEAITADELAEKLETINYEITCQLSYRIPRVYKTGGKIVDIVNPLFRK</sequence>
<evidence type="ECO:0000256" key="5">
    <source>
        <dbReference type="HAMAP-Rule" id="MF_01201"/>
    </source>
</evidence>